<dbReference type="InterPro" id="IPR029903">
    <property type="entry name" value="RmlD-like-bd"/>
</dbReference>
<gene>
    <name evidence="2" type="ORF">S12H4_54540</name>
</gene>
<dbReference type="PANTHER" id="PTHR43242">
    <property type="entry name" value="NAD(P)-BINDING ROSSMANN-FOLD SUPERFAMILY PROTEIN"/>
    <property type="match status" value="1"/>
</dbReference>
<proteinExistence type="predicted"/>
<comment type="caution">
    <text evidence="2">The sequence shown here is derived from an EMBL/GenBank/DDBJ whole genome shotgun (WGS) entry which is preliminary data.</text>
</comment>
<protein>
    <recommendedName>
        <fullName evidence="1">RmlD-like substrate binding domain-containing protein</fullName>
    </recommendedName>
</protein>
<dbReference type="Gene3D" id="3.40.50.720">
    <property type="entry name" value="NAD(P)-binding Rossmann-like Domain"/>
    <property type="match status" value="1"/>
</dbReference>
<dbReference type="PANTHER" id="PTHR43242:SF1">
    <property type="entry name" value="NAD(P)-BINDING ROSSMANN-FOLD SUPERFAMILY PROTEIN"/>
    <property type="match status" value="1"/>
</dbReference>
<evidence type="ECO:0000259" key="1">
    <source>
        <dbReference type="Pfam" id="PF04321"/>
    </source>
</evidence>
<feature type="domain" description="RmlD-like substrate binding" evidence="1">
    <location>
        <begin position="2"/>
        <end position="120"/>
    </location>
</feature>
<organism evidence="2">
    <name type="scientific">marine sediment metagenome</name>
    <dbReference type="NCBI Taxonomy" id="412755"/>
    <lineage>
        <taxon>unclassified sequences</taxon>
        <taxon>metagenomes</taxon>
        <taxon>ecological metagenomes</taxon>
    </lineage>
</organism>
<accession>X1U0R0</accession>
<evidence type="ECO:0000313" key="2">
    <source>
        <dbReference type="EMBL" id="GAJ11079.1"/>
    </source>
</evidence>
<reference evidence="2" key="1">
    <citation type="journal article" date="2014" name="Front. Microbiol.">
        <title>High frequency of phylogenetically diverse reductive dehalogenase-homologous genes in deep subseafloor sedimentary metagenomes.</title>
        <authorList>
            <person name="Kawai M."/>
            <person name="Futagami T."/>
            <person name="Toyoda A."/>
            <person name="Takaki Y."/>
            <person name="Nishi S."/>
            <person name="Hori S."/>
            <person name="Arai W."/>
            <person name="Tsubouchi T."/>
            <person name="Morono Y."/>
            <person name="Uchiyama I."/>
            <person name="Ito T."/>
            <person name="Fujiyama A."/>
            <person name="Inagaki F."/>
            <person name="Takami H."/>
        </authorList>
    </citation>
    <scope>NUCLEOTIDE SEQUENCE</scope>
    <source>
        <strain evidence="2">Expedition CK06-06</strain>
    </source>
</reference>
<dbReference type="EMBL" id="BARW01034875">
    <property type="protein sequence ID" value="GAJ11079.1"/>
    <property type="molecule type" value="Genomic_DNA"/>
</dbReference>
<dbReference type="SUPFAM" id="SSF51735">
    <property type="entry name" value="NAD(P)-binding Rossmann-fold domains"/>
    <property type="match status" value="1"/>
</dbReference>
<name>X1U0R0_9ZZZZ</name>
<dbReference type="Pfam" id="PF04321">
    <property type="entry name" value="RmlD_sub_bind"/>
    <property type="match status" value="1"/>
</dbReference>
<feature type="non-terminal residue" evidence="2">
    <location>
        <position position="1"/>
    </location>
</feature>
<dbReference type="AlphaFoldDB" id="X1U0R0"/>
<dbReference type="InterPro" id="IPR036291">
    <property type="entry name" value="NAD(P)-bd_dom_sf"/>
</dbReference>
<sequence length="147" mass="17137">RRINAIASTFIARQAEQTGAHLIHISTDSVFDGTRGNYNEKDIPNPVNVYAKTKLEAEQKVMSILPAACIVRTVIYGWNYQNKFSLAEWIIHKLSHREKLRAFKDVLFSPILVNDLAEILRLYRFYRLRLPNLPENPVLIFQTLLWR</sequence>